<dbReference type="WBParaSite" id="TREG1_40250.2">
    <property type="protein sequence ID" value="TREG1_40250.2"/>
    <property type="gene ID" value="TREG1_40250"/>
</dbReference>
<dbReference type="WBParaSite" id="TREG1_40250.1">
    <property type="protein sequence ID" value="TREG1_40250.1"/>
    <property type="gene ID" value="TREG1_40250"/>
</dbReference>
<keyword evidence="1" id="KW-1185">Reference proteome</keyword>
<evidence type="ECO:0000313" key="2">
    <source>
        <dbReference type="WBParaSite" id="TREG1_40250.1"/>
    </source>
</evidence>
<evidence type="ECO:0008006" key="4">
    <source>
        <dbReference type="Google" id="ProtNLM"/>
    </source>
</evidence>
<protein>
    <recommendedName>
        <fullName evidence="4">Protein Lines N-terminal domain-containing protein</fullName>
    </recommendedName>
</protein>
<evidence type="ECO:0000313" key="1">
    <source>
        <dbReference type="Proteomes" id="UP000050795"/>
    </source>
</evidence>
<accession>A0AA85JMH4</accession>
<evidence type="ECO:0000313" key="3">
    <source>
        <dbReference type="WBParaSite" id="TREG1_40250.2"/>
    </source>
</evidence>
<reference evidence="2 3" key="2">
    <citation type="submission" date="2023-11" db="UniProtKB">
        <authorList>
            <consortium name="WormBaseParasite"/>
        </authorList>
    </citation>
    <scope>IDENTIFICATION</scope>
</reference>
<dbReference type="Proteomes" id="UP000050795">
    <property type="component" value="Unassembled WGS sequence"/>
</dbReference>
<proteinExistence type="predicted"/>
<reference evidence="1" key="1">
    <citation type="submission" date="2022-06" db="EMBL/GenBank/DDBJ databases">
        <authorList>
            <person name="Berger JAMES D."/>
            <person name="Berger JAMES D."/>
        </authorList>
    </citation>
    <scope>NUCLEOTIDE SEQUENCE [LARGE SCALE GENOMIC DNA]</scope>
</reference>
<name>A0AA85JMH4_TRIRE</name>
<organism evidence="1 2">
    <name type="scientific">Trichobilharzia regenti</name>
    <name type="common">Nasal bird schistosome</name>
    <dbReference type="NCBI Taxonomy" id="157069"/>
    <lineage>
        <taxon>Eukaryota</taxon>
        <taxon>Metazoa</taxon>
        <taxon>Spiralia</taxon>
        <taxon>Lophotrochozoa</taxon>
        <taxon>Platyhelminthes</taxon>
        <taxon>Trematoda</taxon>
        <taxon>Digenea</taxon>
        <taxon>Strigeidida</taxon>
        <taxon>Schistosomatoidea</taxon>
        <taxon>Schistosomatidae</taxon>
        <taxon>Trichobilharzia</taxon>
    </lineage>
</organism>
<sequence>MNSSFVIGSDSFTSKLLKCWTEFLSVRKSLRGKPDNQNYSEISKEFTEAEITNVIRVTLNDLISPSHTKSVDFHEVIAYYFFKALLISDKNIENESGDSVTDEIQENSQTVILFRETFYTELFSKIDCILEILLKEVSSNAMEHPVSCMCVAIGLISDLIKDPSLTSLSLYHLEEMWHKFGAFIKKLIEHIMVNQNGIANNDQDVFLFDIFRLWRSSLKAYAEIDNRGMKGTETSAFTVLLGVIHVCLVEHFKVYSKYSIEVPSSLWSNYLVRSLRTVYKLINNSDHLWIHNLYPTADTIIYELLSSYTSCPSKSNTSSPCSSVSHNSLVNYLTSIMKTRKAQGFNEVAVFEIDPGLPLRIIILCGLESISKLDSNNPRFWSSLSSLHKLILDMELYRPGASTDHIYEDSIISLLSEDDSQLFRALDLWIQIEDRAVSVDKLSNKTSINSIPNAHWLFASLAKCIDFSSYLFVDWLISPETTCLSYLVHYLRRICAENQNVHQRLEYSLKNAILFNSWPLEQLTNMLVKLPNVLKH</sequence>
<dbReference type="AlphaFoldDB" id="A0AA85JMH4"/>